<dbReference type="Proteomes" id="UP000019146">
    <property type="component" value="Plasmid unnamed"/>
</dbReference>
<gene>
    <name evidence="7" type="ORF">K788_0001493</name>
</gene>
<evidence type="ECO:0000256" key="3">
    <source>
        <dbReference type="ARBA" id="ARBA00022989"/>
    </source>
</evidence>
<feature type="transmembrane region" description="Helical" evidence="5">
    <location>
        <begin position="384"/>
        <end position="406"/>
    </location>
</feature>
<comment type="subcellular location">
    <subcellularLocation>
        <location evidence="1">Membrane</location>
        <topology evidence="1">Multi-pass membrane protein</topology>
    </subcellularLocation>
</comment>
<dbReference type="Gene3D" id="1.20.1250.20">
    <property type="entry name" value="MFS general substrate transporter like domains"/>
    <property type="match status" value="2"/>
</dbReference>
<dbReference type="SUPFAM" id="SSF103473">
    <property type="entry name" value="MFS general substrate transporter"/>
    <property type="match status" value="1"/>
</dbReference>
<protein>
    <submittedName>
        <fullName evidence="7">4-hydroxybenzoate transporter</fullName>
    </submittedName>
</protein>
<keyword evidence="7" id="KW-0614">Plasmid</keyword>
<feature type="transmembrane region" description="Helical" evidence="5">
    <location>
        <begin position="347"/>
        <end position="372"/>
    </location>
</feature>
<feature type="transmembrane region" description="Helical" evidence="5">
    <location>
        <begin position="322"/>
        <end position="341"/>
    </location>
</feature>
<evidence type="ECO:0000256" key="1">
    <source>
        <dbReference type="ARBA" id="ARBA00004141"/>
    </source>
</evidence>
<dbReference type="KEGG" id="bcai:K788_0001493"/>
<dbReference type="CDD" id="cd17365">
    <property type="entry name" value="MFS_PcaK_like"/>
    <property type="match status" value="1"/>
</dbReference>
<dbReference type="InterPro" id="IPR011701">
    <property type="entry name" value="MFS"/>
</dbReference>
<evidence type="ECO:0000259" key="6">
    <source>
        <dbReference type="PROSITE" id="PS50850"/>
    </source>
</evidence>
<keyword evidence="3 5" id="KW-1133">Transmembrane helix</keyword>
<dbReference type="GeneID" id="69973651"/>
<evidence type="ECO:0000256" key="5">
    <source>
        <dbReference type="SAM" id="Phobius"/>
    </source>
</evidence>
<geneLocation type="plasmid" evidence="8"/>
<reference evidence="7 8" key="1">
    <citation type="journal article" date="2014" name="Genome Announc.">
        <title>Draft Genome Sequence of the Haloacid-Degrading Burkholderia caribensis Strain MBA4.</title>
        <authorList>
            <person name="Pan Y."/>
            <person name="Kong K.F."/>
            <person name="Tsang J.S."/>
        </authorList>
    </citation>
    <scope>NUCLEOTIDE SEQUENCE [LARGE SCALE GENOMIC DNA]</scope>
    <source>
        <strain evidence="7 8">MBA4</strain>
        <plasmid evidence="8">Plasmid</plasmid>
    </source>
</reference>
<dbReference type="EMBL" id="CP012748">
    <property type="protein sequence ID" value="ALL70158.1"/>
    <property type="molecule type" value="Genomic_DNA"/>
</dbReference>
<feature type="transmembrane region" description="Helical" evidence="5">
    <location>
        <begin position="116"/>
        <end position="136"/>
    </location>
</feature>
<evidence type="ECO:0000256" key="4">
    <source>
        <dbReference type="ARBA" id="ARBA00023136"/>
    </source>
</evidence>
<feature type="transmembrane region" description="Helical" evidence="5">
    <location>
        <begin position="177"/>
        <end position="199"/>
    </location>
</feature>
<dbReference type="GO" id="GO:0005886">
    <property type="term" value="C:plasma membrane"/>
    <property type="evidence" value="ECO:0007669"/>
    <property type="project" value="TreeGrafter"/>
</dbReference>
<organism evidence="7 8">
    <name type="scientific">Paraburkholderia caribensis MBA4</name>
    <dbReference type="NCBI Taxonomy" id="1323664"/>
    <lineage>
        <taxon>Bacteria</taxon>
        <taxon>Pseudomonadati</taxon>
        <taxon>Pseudomonadota</taxon>
        <taxon>Betaproteobacteria</taxon>
        <taxon>Burkholderiales</taxon>
        <taxon>Burkholderiaceae</taxon>
        <taxon>Paraburkholderia</taxon>
    </lineage>
</organism>
<dbReference type="InterPro" id="IPR036259">
    <property type="entry name" value="MFS_trans_sf"/>
</dbReference>
<evidence type="ECO:0000256" key="2">
    <source>
        <dbReference type="ARBA" id="ARBA00022692"/>
    </source>
</evidence>
<feature type="transmembrane region" description="Helical" evidence="5">
    <location>
        <begin position="21"/>
        <end position="38"/>
    </location>
</feature>
<evidence type="ECO:0000313" key="8">
    <source>
        <dbReference type="Proteomes" id="UP000019146"/>
    </source>
</evidence>
<dbReference type="Pfam" id="PF07690">
    <property type="entry name" value="MFS_1"/>
    <property type="match status" value="1"/>
</dbReference>
<feature type="transmembrane region" description="Helical" evidence="5">
    <location>
        <begin position="91"/>
        <end position="110"/>
    </location>
</feature>
<feature type="domain" description="Major facilitator superfamily (MFS) profile" evidence="6">
    <location>
        <begin position="25"/>
        <end position="436"/>
    </location>
</feature>
<evidence type="ECO:0000313" key="7">
    <source>
        <dbReference type="EMBL" id="ALL70158.1"/>
    </source>
</evidence>
<dbReference type="PANTHER" id="PTHR23508:SF10">
    <property type="entry name" value="CARBOXYLIC ACID TRANSPORTER PROTEIN HOMOLOG"/>
    <property type="match status" value="1"/>
</dbReference>
<keyword evidence="4 5" id="KW-0472">Membrane</keyword>
<feature type="transmembrane region" description="Helical" evidence="5">
    <location>
        <begin position="148"/>
        <end position="171"/>
    </location>
</feature>
<dbReference type="GO" id="GO:0046943">
    <property type="term" value="F:carboxylic acid transmembrane transporter activity"/>
    <property type="evidence" value="ECO:0007669"/>
    <property type="project" value="TreeGrafter"/>
</dbReference>
<feature type="transmembrane region" description="Helical" evidence="5">
    <location>
        <begin position="412"/>
        <end position="431"/>
    </location>
</feature>
<feature type="transmembrane region" description="Helical" evidence="5">
    <location>
        <begin position="287"/>
        <end position="310"/>
    </location>
</feature>
<accession>A0A0P0RN61</accession>
<name>A0A0P0RN61_9BURK</name>
<keyword evidence="2 5" id="KW-0812">Transmembrane</keyword>
<dbReference type="PROSITE" id="PS50850">
    <property type="entry name" value="MFS"/>
    <property type="match status" value="1"/>
</dbReference>
<sequence length="453" mass="47707">MAMIRTVDVQEFINSHKLSPYQLLIVALCFLTVAFDGFDTASAGFIAPAIRKQWALTALQLAPVFGGGLFGLMVGALLYGPLADRFGRKPILCLSVAFFGVMCLWSAYATSLRELILLRFLTGLGLGGAMPTAITMTSEFGPEKQRSLLVTSMFCGFTLGGASGGVVASQILPLHGWQGVLLFGGAMPLVLVPVLIWLLPESLRYLALTGRKQEQVARTLRRIAPQEVLDHTVFTVPENKVMGSPVRNLFGVGVIVGTVSLWLTFFMSLLVYYLLTSWLPTVINNTGVPLAMTALIAAALPLGSTVGAVLIGRLMDRHNPCLILASSYLAAAVFILLIGIASSLPMLVFAVFGAGLGTGGSQTGANALAAAYYPTSSRVSGVSWALGIGRVGSIVGSMVGGVLLAMHLGLPIMFVLVAIPTFVAALSMFGMGRHEAARRSSAVARTLSGSVKP</sequence>
<proteinExistence type="predicted"/>
<dbReference type="PANTHER" id="PTHR23508">
    <property type="entry name" value="CARBOXYLIC ACID TRANSPORTER PROTEIN HOMOLOG"/>
    <property type="match status" value="1"/>
</dbReference>
<dbReference type="AlphaFoldDB" id="A0A0P0RN61"/>
<feature type="transmembrane region" description="Helical" evidence="5">
    <location>
        <begin position="58"/>
        <end position="79"/>
    </location>
</feature>
<feature type="transmembrane region" description="Helical" evidence="5">
    <location>
        <begin position="249"/>
        <end position="275"/>
    </location>
</feature>
<dbReference type="InterPro" id="IPR020846">
    <property type="entry name" value="MFS_dom"/>
</dbReference>
<dbReference type="RefSeq" id="WP_035994738.1">
    <property type="nucleotide sequence ID" value="NZ_CP012748.1"/>
</dbReference>